<evidence type="ECO:0000313" key="1">
    <source>
        <dbReference type="EMBL" id="KKM79141.1"/>
    </source>
</evidence>
<dbReference type="AlphaFoldDB" id="A0A0F9KWG7"/>
<reference evidence="1" key="1">
    <citation type="journal article" date="2015" name="Nature">
        <title>Complex archaea that bridge the gap between prokaryotes and eukaryotes.</title>
        <authorList>
            <person name="Spang A."/>
            <person name="Saw J.H."/>
            <person name="Jorgensen S.L."/>
            <person name="Zaremba-Niedzwiedzka K."/>
            <person name="Martijn J."/>
            <person name="Lind A.E."/>
            <person name="van Eijk R."/>
            <person name="Schleper C."/>
            <person name="Guy L."/>
            <person name="Ettema T.J."/>
        </authorList>
    </citation>
    <scope>NUCLEOTIDE SEQUENCE</scope>
</reference>
<gene>
    <name evidence="1" type="ORF">LCGC14_1352870</name>
</gene>
<proteinExistence type="predicted"/>
<accession>A0A0F9KWG7</accession>
<comment type="caution">
    <text evidence="1">The sequence shown here is derived from an EMBL/GenBank/DDBJ whole genome shotgun (WGS) entry which is preliminary data.</text>
</comment>
<name>A0A0F9KWG7_9ZZZZ</name>
<protein>
    <submittedName>
        <fullName evidence="1">Uncharacterized protein</fullName>
    </submittedName>
</protein>
<dbReference type="EMBL" id="LAZR01008379">
    <property type="protein sequence ID" value="KKM79141.1"/>
    <property type="molecule type" value="Genomic_DNA"/>
</dbReference>
<organism evidence="1">
    <name type="scientific">marine sediment metagenome</name>
    <dbReference type="NCBI Taxonomy" id="412755"/>
    <lineage>
        <taxon>unclassified sequences</taxon>
        <taxon>metagenomes</taxon>
        <taxon>ecological metagenomes</taxon>
    </lineage>
</organism>
<sequence>MNDNIRTVKEVTYTHNELLGIGSIDKYLKGKGVDVTQIDDLQTVHDPQQNRFYFRLFMKPMV</sequence>